<dbReference type="Proteomes" id="UP001500631">
    <property type="component" value="Unassembled WGS sequence"/>
</dbReference>
<gene>
    <name evidence="1" type="ORF">GCM10023338_21840</name>
</gene>
<comment type="caution">
    <text evidence="1">The sequence shown here is derived from an EMBL/GenBank/DDBJ whole genome shotgun (WGS) entry which is preliminary data.</text>
</comment>
<keyword evidence="2" id="KW-1185">Reference proteome</keyword>
<reference evidence="2" key="1">
    <citation type="journal article" date="2019" name="Int. J. Syst. Evol. Microbiol.">
        <title>The Global Catalogue of Microorganisms (GCM) 10K type strain sequencing project: providing services to taxonomists for standard genome sequencing and annotation.</title>
        <authorList>
            <consortium name="The Broad Institute Genomics Platform"/>
            <consortium name="The Broad Institute Genome Sequencing Center for Infectious Disease"/>
            <person name="Wu L."/>
            <person name="Ma J."/>
        </authorList>
    </citation>
    <scope>NUCLEOTIDE SEQUENCE [LARGE SCALE GENOMIC DNA]</scope>
    <source>
        <strain evidence="2">JCM 18424</strain>
    </source>
</reference>
<evidence type="ECO:0000313" key="2">
    <source>
        <dbReference type="Proteomes" id="UP001500631"/>
    </source>
</evidence>
<evidence type="ECO:0008006" key="3">
    <source>
        <dbReference type="Google" id="ProtNLM"/>
    </source>
</evidence>
<dbReference type="EMBL" id="BAABKE010000009">
    <property type="protein sequence ID" value="GAA5103371.1"/>
    <property type="molecule type" value="Genomic_DNA"/>
</dbReference>
<name>A0ABP9MWI4_9GAMM</name>
<dbReference type="RefSeq" id="WP_077926845.1">
    <property type="nucleotide sequence ID" value="NZ_BAABKE010000009.1"/>
</dbReference>
<organism evidence="1 2">
    <name type="scientific">Wohlfahrtiimonas larvae</name>
    <dbReference type="NCBI Taxonomy" id="1157986"/>
    <lineage>
        <taxon>Bacteria</taxon>
        <taxon>Pseudomonadati</taxon>
        <taxon>Pseudomonadota</taxon>
        <taxon>Gammaproteobacteria</taxon>
        <taxon>Cardiobacteriales</taxon>
        <taxon>Ignatzschineriaceae</taxon>
        <taxon>Wohlfahrtiimonas</taxon>
    </lineage>
</organism>
<accession>A0ABP9MWI4</accession>
<protein>
    <recommendedName>
        <fullName evidence="3">DUF306 domain-containing protein</fullName>
    </recommendedName>
</protein>
<proteinExistence type="predicted"/>
<sequence length="153" mass="17775">MSRIVFQVWMVVCSISILHNISIAKALSPTFLPMLEGEWRVDIEHDKDGRSSKQKCFTLSELVPIYSAQILLMQAKENKQKCRMTAENTRNSQVYVLKCDEHKLRTIESYSLIKKAYNKYILVRELSTEPYTRAINYVETTTFTRIGRCLSSN</sequence>
<evidence type="ECO:0000313" key="1">
    <source>
        <dbReference type="EMBL" id="GAA5103371.1"/>
    </source>
</evidence>